<feature type="transmembrane region" description="Helical" evidence="1">
    <location>
        <begin position="46"/>
        <end position="67"/>
    </location>
</feature>
<dbReference type="Proteomes" id="UP000807469">
    <property type="component" value="Unassembled WGS sequence"/>
</dbReference>
<sequence length="343" mass="38168">MALPPDQDVASIFVGALFYGLYLATLFHCIRWLVFTDEGWKIRKRIPWTMLSITITLWVLATISRALELRNTMVQVVSESKPKPPPPPPGSIGSTTTLPWMAVVICTNANVSTLLADAVLIYRTWIIYEKSKRVIVFPIFLWIGGLMLTALQAYWQIVQSASIFKAWQPINMTVGPGTILTPFWGTTIVLNGYSTFMIVRRIYLVTKESKGSASIHQLKFTMRILIESGFLYLATAIAHFVVWWTPNAYAISVISGINLSVTGIAFNLILIRVAQRRVEESEKVANVGPMSGIHFRPNETKTPVGQFGINTTQAIGFRQHDEESNSIIHDHGASTTVSIASVV</sequence>
<keyword evidence="1" id="KW-0472">Membrane</keyword>
<name>A0A9P5YUM9_9AGAR</name>
<evidence type="ECO:0000256" key="1">
    <source>
        <dbReference type="SAM" id="Phobius"/>
    </source>
</evidence>
<dbReference type="AlphaFoldDB" id="A0A9P5YUM9"/>
<keyword evidence="1" id="KW-1133">Transmembrane helix</keyword>
<feature type="transmembrane region" description="Helical" evidence="1">
    <location>
        <begin position="134"/>
        <end position="157"/>
    </location>
</feature>
<feature type="transmembrane region" description="Helical" evidence="1">
    <location>
        <begin position="12"/>
        <end position="34"/>
    </location>
</feature>
<dbReference type="OrthoDB" id="3357408at2759"/>
<protein>
    <submittedName>
        <fullName evidence="2">Uncharacterized protein</fullName>
    </submittedName>
</protein>
<dbReference type="EMBL" id="MU155314">
    <property type="protein sequence ID" value="KAF9475917.1"/>
    <property type="molecule type" value="Genomic_DNA"/>
</dbReference>
<evidence type="ECO:0000313" key="3">
    <source>
        <dbReference type="Proteomes" id="UP000807469"/>
    </source>
</evidence>
<reference evidence="2" key="1">
    <citation type="submission" date="2020-11" db="EMBL/GenBank/DDBJ databases">
        <authorList>
            <consortium name="DOE Joint Genome Institute"/>
            <person name="Ahrendt S."/>
            <person name="Riley R."/>
            <person name="Andreopoulos W."/>
            <person name="Labutti K."/>
            <person name="Pangilinan J."/>
            <person name="Ruiz-Duenas F.J."/>
            <person name="Barrasa J.M."/>
            <person name="Sanchez-Garcia M."/>
            <person name="Camarero S."/>
            <person name="Miyauchi S."/>
            <person name="Serrano A."/>
            <person name="Linde D."/>
            <person name="Babiker R."/>
            <person name="Drula E."/>
            <person name="Ayuso-Fernandez I."/>
            <person name="Pacheco R."/>
            <person name="Padilla G."/>
            <person name="Ferreira P."/>
            <person name="Barriuso J."/>
            <person name="Kellner H."/>
            <person name="Castanera R."/>
            <person name="Alfaro M."/>
            <person name="Ramirez L."/>
            <person name="Pisabarro A.G."/>
            <person name="Kuo A."/>
            <person name="Tritt A."/>
            <person name="Lipzen A."/>
            <person name="He G."/>
            <person name="Yan M."/>
            <person name="Ng V."/>
            <person name="Cullen D."/>
            <person name="Martin F."/>
            <person name="Rosso M.-N."/>
            <person name="Henrissat B."/>
            <person name="Hibbett D."/>
            <person name="Martinez A.T."/>
            <person name="Grigoriev I.V."/>
        </authorList>
    </citation>
    <scope>NUCLEOTIDE SEQUENCE</scope>
    <source>
        <strain evidence="2">CIRM-BRFM 674</strain>
    </source>
</reference>
<keyword evidence="1" id="KW-0812">Transmembrane</keyword>
<feature type="transmembrane region" description="Helical" evidence="1">
    <location>
        <begin position="98"/>
        <end position="122"/>
    </location>
</feature>
<organism evidence="2 3">
    <name type="scientific">Pholiota conissans</name>
    <dbReference type="NCBI Taxonomy" id="109636"/>
    <lineage>
        <taxon>Eukaryota</taxon>
        <taxon>Fungi</taxon>
        <taxon>Dikarya</taxon>
        <taxon>Basidiomycota</taxon>
        <taxon>Agaricomycotina</taxon>
        <taxon>Agaricomycetes</taxon>
        <taxon>Agaricomycetidae</taxon>
        <taxon>Agaricales</taxon>
        <taxon>Agaricineae</taxon>
        <taxon>Strophariaceae</taxon>
        <taxon>Pholiota</taxon>
    </lineage>
</organism>
<accession>A0A9P5YUM9</accession>
<gene>
    <name evidence="2" type="ORF">BDN70DRAFT_205019</name>
</gene>
<keyword evidence="3" id="KW-1185">Reference proteome</keyword>
<comment type="caution">
    <text evidence="2">The sequence shown here is derived from an EMBL/GenBank/DDBJ whole genome shotgun (WGS) entry which is preliminary data.</text>
</comment>
<evidence type="ECO:0000313" key="2">
    <source>
        <dbReference type="EMBL" id="KAF9475917.1"/>
    </source>
</evidence>
<feature type="transmembrane region" description="Helical" evidence="1">
    <location>
        <begin position="248"/>
        <end position="271"/>
    </location>
</feature>
<feature type="transmembrane region" description="Helical" evidence="1">
    <location>
        <begin position="177"/>
        <end position="199"/>
    </location>
</feature>
<feature type="transmembrane region" description="Helical" evidence="1">
    <location>
        <begin position="220"/>
        <end position="242"/>
    </location>
</feature>
<proteinExistence type="predicted"/>